<sequence>ASFWGFLDDMCEAVALTANAVDDQVMVNEVLIGSGIKWNNTTQPFNNPGNIVGMTTEGLLVRTLSAKDSCRITCYKRKKHYVWHTRRKSENTNWLLKNDWEKLLTKGNNITMLVNQTLHLNLKENLNS</sequence>
<dbReference type="AlphaFoldDB" id="A0A8J1YBJ4"/>
<comment type="caution">
    <text evidence="1">The sequence shown here is derived from an EMBL/GenBank/DDBJ whole genome shotgun (WGS) entry which is preliminary data.</text>
</comment>
<evidence type="ECO:0000313" key="1">
    <source>
        <dbReference type="EMBL" id="CAH1787929.1"/>
    </source>
</evidence>
<name>A0A8J1YBJ4_OWEFU</name>
<accession>A0A8J1YBJ4</accession>
<dbReference type="Proteomes" id="UP000749559">
    <property type="component" value="Unassembled WGS sequence"/>
</dbReference>
<keyword evidence="2" id="KW-1185">Reference proteome</keyword>
<organism evidence="1 2">
    <name type="scientific">Owenia fusiformis</name>
    <name type="common">Polychaete worm</name>
    <dbReference type="NCBI Taxonomy" id="6347"/>
    <lineage>
        <taxon>Eukaryota</taxon>
        <taxon>Metazoa</taxon>
        <taxon>Spiralia</taxon>
        <taxon>Lophotrochozoa</taxon>
        <taxon>Annelida</taxon>
        <taxon>Polychaeta</taxon>
        <taxon>Sedentaria</taxon>
        <taxon>Canalipalpata</taxon>
        <taxon>Sabellida</taxon>
        <taxon>Oweniida</taxon>
        <taxon>Oweniidae</taxon>
        <taxon>Owenia</taxon>
    </lineage>
</organism>
<dbReference type="EMBL" id="CAIIXF020000006">
    <property type="protein sequence ID" value="CAH1787929.1"/>
    <property type="molecule type" value="Genomic_DNA"/>
</dbReference>
<feature type="non-terminal residue" evidence="1">
    <location>
        <position position="1"/>
    </location>
</feature>
<reference evidence="1" key="1">
    <citation type="submission" date="2022-03" db="EMBL/GenBank/DDBJ databases">
        <authorList>
            <person name="Martin C."/>
        </authorList>
    </citation>
    <scope>NUCLEOTIDE SEQUENCE</scope>
</reference>
<feature type="non-terminal residue" evidence="1">
    <location>
        <position position="128"/>
    </location>
</feature>
<proteinExistence type="predicted"/>
<gene>
    <name evidence="1" type="ORF">OFUS_LOCUS13549</name>
</gene>
<evidence type="ECO:0000313" key="2">
    <source>
        <dbReference type="Proteomes" id="UP000749559"/>
    </source>
</evidence>
<protein>
    <submittedName>
        <fullName evidence="1">Uncharacterized protein</fullName>
    </submittedName>
</protein>